<gene>
    <name evidence="3" type="ORF">RCL2_002335600</name>
</gene>
<evidence type="ECO:0000259" key="2">
    <source>
        <dbReference type="PROSITE" id="PS50142"/>
    </source>
</evidence>
<evidence type="ECO:0000256" key="1">
    <source>
        <dbReference type="SAM" id="MobiDB-lite"/>
    </source>
</evidence>
<name>A0A8H3M115_9GLOM</name>
<dbReference type="GO" id="GO:0004525">
    <property type="term" value="F:ribonuclease III activity"/>
    <property type="evidence" value="ECO:0007669"/>
    <property type="project" value="InterPro"/>
</dbReference>
<proteinExistence type="predicted"/>
<evidence type="ECO:0000313" key="4">
    <source>
        <dbReference type="Proteomes" id="UP000615446"/>
    </source>
</evidence>
<feature type="domain" description="RNase III" evidence="2">
    <location>
        <begin position="82"/>
        <end position="167"/>
    </location>
</feature>
<dbReference type="InterPro" id="IPR036389">
    <property type="entry name" value="RNase_III_sf"/>
</dbReference>
<dbReference type="Gene3D" id="1.10.1520.10">
    <property type="entry name" value="Ribonuclease III domain"/>
    <property type="match status" value="1"/>
</dbReference>
<organism evidence="3 4">
    <name type="scientific">Rhizophagus clarus</name>
    <dbReference type="NCBI Taxonomy" id="94130"/>
    <lineage>
        <taxon>Eukaryota</taxon>
        <taxon>Fungi</taxon>
        <taxon>Fungi incertae sedis</taxon>
        <taxon>Mucoromycota</taxon>
        <taxon>Glomeromycotina</taxon>
        <taxon>Glomeromycetes</taxon>
        <taxon>Glomerales</taxon>
        <taxon>Glomeraceae</taxon>
        <taxon>Rhizophagus</taxon>
    </lineage>
</organism>
<protein>
    <recommendedName>
        <fullName evidence="2">RNase III domain-containing protein</fullName>
    </recommendedName>
</protein>
<dbReference type="AlphaFoldDB" id="A0A8H3M115"/>
<comment type="caution">
    <text evidence="3">The sequence shown here is derived from an EMBL/GenBank/DDBJ whole genome shotgun (WGS) entry which is preliminary data.</text>
</comment>
<dbReference type="GO" id="GO:0006396">
    <property type="term" value="P:RNA processing"/>
    <property type="evidence" value="ECO:0007669"/>
    <property type="project" value="InterPro"/>
</dbReference>
<dbReference type="Proteomes" id="UP000615446">
    <property type="component" value="Unassembled WGS sequence"/>
</dbReference>
<dbReference type="SUPFAM" id="SSF69065">
    <property type="entry name" value="RNase III domain-like"/>
    <property type="match status" value="1"/>
</dbReference>
<dbReference type="OrthoDB" id="2368327at2759"/>
<feature type="region of interest" description="Disordered" evidence="1">
    <location>
        <begin position="221"/>
        <end position="314"/>
    </location>
</feature>
<accession>A0A8H3M115</accession>
<evidence type="ECO:0000313" key="3">
    <source>
        <dbReference type="EMBL" id="GES96737.1"/>
    </source>
</evidence>
<feature type="compositionally biased region" description="Basic and acidic residues" evidence="1">
    <location>
        <begin position="231"/>
        <end position="287"/>
    </location>
</feature>
<sequence length="314" mass="37038">MNDFQIEENFCINWMFRLQKNIKNLKRTNNFVSLHSLQQNQRTVCKTFNNLRVLPPSAFYSTKRIELPKINDEQLVTSIFTNYNRLDSFIGDKAYNYYAVRALKLKFPEAIRTDFMNITSRIISREFLIEVAGVCELDKMMSHYTKNNHHLGEMMEAYCSAMLFNGMEKEMKKFTSDIIDYYFEKNKEIAKKVKENIEKEMKMKKNDTSIVVKETNKEEKLVEMKNGTNKVVKETHKEEKQKGGKKNDDDKDNKTTNKAVKETNKEEKQKGLKMNKNDDKNIKENSKNSKKKKKETNNEPTKEKKKEILSIKGQ</sequence>
<dbReference type="EMBL" id="BLAL01000252">
    <property type="protein sequence ID" value="GES96737.1"/>
    <property type="molecule type" value="Genomic_DNA"/>
</dbReference>
<reference evidence="3" key="1">
    <citation type="submission" date="2019-10" db="EMBL/GenBank/DDBJ databases">
        <title>Conservation and host-specific expression of non-tandemly repeated heterogenous ribosome RNA gene in arbuscular mycorrhizal fungi.</title>
        <authorList>
            <person name="Maeda T."/>
            <person name="Kobayashi Y."/>
            <person name="Nakagawa T."/>
            <person name="Ezawa T."/>
            <person name="Yamaguchi K."/>
            <person name="Bino T."/>
            <person name="Nishimoto Y."/>
            <person name="Shigenobu S."/>
            <person name="Kawaguchi M."/>
        </authorList>
    </citation>
    <scope>NUCLEOTIDE SEQUENCE</scope>
    <source>
        <strain evidence="3">HR1</strain>
    </source>
</reference>
<dbReference type="InterPro" id="IPR000999">
    <property type="entry name" value="RNase_III_dom"/>
</dbReference>
<feature type="compositionally biased region" description="Basic and acidic residues" evidence="1">
    <location>
        <begin position="295"/>
        <end position="314"/>
    </location>
</feature>
<dbReference type="PROSITE" id="PS50142">
    <property type="entry name" value="RNASE_3_2"/>
    <property type="match status" value="1"/>
</dbReference>